<protein>
    <submittedName>
        <fullName evidence="4">Ferric-dicitrate binding protein FerR (Iron transport regulator)</fullName>
    </submittedName>
</protein>
<proteinExistence type="predicted"/>
<keyword evidence="1" id="KW-0812">Transmembrane</keyword>
<keyword evidence="1" id="KW-1133">Transmembrane helix</keyword>
<dbReference type="InterPro" id="IPR012373">
    <property type="entry name" value="Ferrdict_sens_TM"/>
</dbReference>
<dbReference type="PANTHER" id="PTHR30273">
    <property type="entry name" value="PERIPLASMIC SIGNAL SENSOR AND SIGMA FACTOR ACTIVATOR FECR-RELATED"/>
    <property type="match status" value="1"/>
</dbReference>
<dbReference type="InterPro" id="IPR006860">
    <property type="entry name" value="FecR"/>
</dbReference>
<accession>A0A4R6TFF1</accession>
<keyword evidence="5" id="KW-1185">Reference proteome</keyword>
<keyword evidence="1" id="KW-0472">Membrane</keyword>
<organism evidence="4 5">
    <name type="scientific">Zeaxanthinibacter enoshimensis</name>
    <dbReference type="NCBI Taxonomy" id="392009"/>
    <lineage>
        <taxon>Bacteria</taxon>
        <taxon>Pseudomonadati</taxon>
        <taxon>Bacteroidota</taxon>
        <taxon>Flavobacteriia</taxon>
        <taxon>Flavobacteriales</taxon>
        <taxon>Flavobacteriaceae</taxon>
        <taxon>Zeaxanthinibacter</taxon>
    </lineage>
</organism>
<dbReference type="Gene3D" id="3.55.50.30">
    <property type="match status" value="1"/>
</dbReference>
<dbReference type="PIRSF" id="PIRSF018266">
    <property type="entry name" value="FecR"/>
    <property type="match status" value="1"/>
</dbReference>
<evidence type="ECO:0000313" key="4">
    <source>
        <dbReference type="EMBL" id="TDQ29035.1"/>
    </source>
</evidence>
<reference evidence="4 5" key="1">
    <citation type="submission" date="2019-03" db="EMBL/GenBank/DDBJ databases">
        <title>Genomic Encyclopedia of Archaeal and Bacterial Type Strains, Phase II (KMG-II): from individual species to whole genera.</title>
        <authorList>
            <person name="Goeker M."/>
        </authorList>
    </citation>
    <scope>NUCLEOTIDE SEQUENCE [LARGE SCALE GENOMIC DNA]</scope>
    <source>
        <strain evidence="4 5">DSM 18435</strain>
    </source>
</reference>
<evidence type="ECO:0000259" key="3">
    <source>
        <dbReference type="Pfam" id="PF16344"/>
    </source>
</evidence>
<dbReference type="GO" id="GO:0016989">
    <property type="term" value="F:sigma factor antagonist activity"/>
    <property type="evidence" value="ECO:0007669"/>
    <property type="project" value="TreeGrafter"/>
</dbReference>
<dbReference type="Proteomes" id="UP000295468">
    <property type="component" value="Unassembled WGS sequence"/>
</dbReference>
<evidence type="ECO:0000259" key="2">
    <source>
        <dbReference type="Pfam" id="PF04773"/>
    </source>
</evidence>
<dbReference type="OrthoDB" id="1097347at2"/>
<gene>
    <name evidence="4" type="ORF">CLV82_2484</name>
</gene>
<dbReference type="Gene3D" id="2.60.120.1440">
    <property type="match status" value="1"/>
</dbReference>
<feature type="domain" description="FecR protein" evidence="2">
    <location>
        <begin position="105"/>
        <end position="196"/>
    </location>
</feature>
<sequence length="309" mass="34512">MKENYLAKWLNNELSEAELAAFKETAEYATYKKIVDASARIEGPAYDSAKAYKNLQARLAAKQTETPGKGKVINMKPVRKLMKIAAAIVLLIAVSFWFANSQDETVSTLYAESTTHTLPDASEIILNAGSEISYSKKKWNKERVVSLEGEAFFKVAKGEKFSVDTDLGEVWVLGTQFNVEQRGDYFEVSCYEGLVRVIFDGVEKELPAGSSFLAINGKIIPVEGPVTDGPSWLNQESSFKSIPLKYVLEEFERQFNIDVETRDVDLNQLFTGTFSNTNKELALQSISSPSRLTYDLDGENVIFYAEETP</sequence>
<dbReference type="Pfam" id="PF04773">
    <property type="entry name" value="FecR"/>
    <property type="match status" value="1"/>
</dbReference>
<dbReference type="InterPro" id="IPR032508">
    <property type="entry name" value="FecR_C"/>
</dbReference>
<feature type="domain" description="Protein FecR C-terminal" evidence="3">
    <location>
        <begin position="238"/>
        <end position="302"/>
    </location>
</feature>
<dbReference type="Pfam" id="PF16344">
    <property type="entry name" value="FecR_C"/>
    <property type="match status" value="1"/>
</dbReference>
<evidence type="ECO:0000256" key="1">
    <source>
        <dbReference type="SAM" id="Phobius"/>
    </source>
</evidence>
<evidence type="ECO:0000313" key="5">
    <source>
        <dbReference type="Proteomes" id="UP000295468"/>
    </source>
</evidence>
<feature type="transmembrane region" description="Helical" evidence="1">
    <location>
        <begin position="81"/>
        <end position="99"/>
    </location>
</feature>
<comment type="caution">
    <text evidence="4">The sequence shown here is derived from an EMBL/GenBank/DDBJ whole genome shotgun (WGS) entry which is preliminary data.</text>
</comment>
<dbReference type="EMBL" id="SNYI01000003">
    <property type="protein sequence ID" value="TDQ29035.1"/>
    <property type="molecule type" value="Genomic_DNA"/>
</dbReference>
<dbReference type="AlphaFoldDB" id="A0A4R6TFF1"/>
<dbReference type="PANTHER" id="PTHR30273:SF2">
    <property type="entry name" value="PROTEIN FECR"/>
    <property type="match status" value="1"/>
</dbReference>
<name>A0A4R6TFF1_9FLAO</name>
<dbReference type="RefSeq" id="WP_133644633.1">
    <property type="nucleotide sequence ID" value="NZ_SNYI01000003.1"/>
</dbReference>